<dbReference type="EMBL" id="JACRTB010000023">
    <property type="protein sequence ID" value="MBC8577163.1"/>
    <property type="molecule type" value="Genomic_DNA"/>
</dbReference>
<sequence length="205" mass="23381">MHDRDGGKFLPLDPDSMPLNGRSPGRETERRHSHGYPPKSYPIAAAQTKNQQYVRMIRNAYCGSGCSELDAVMQYFYHSLILRECTPQVSREISNIAICEMHHLELLGQLLCSMGSEPKFFASHCLPHGMQNVWWSARPGRIVYAGELGPALRADIQLKTGIIENYRRIVREISDSGIVRLLERILLDEEEHLRIFTALLQRFCG</sequence>
<dbReference type="InterPro" id="IPR012347">
    <property type="entry name" value="Ferritin-like"/>
</dbReference>
<proteinExistence type="predicted"/>
<dbReference type="InterPro" id="IPR026820">
    <property type="entry name" value="VioB/RebD_dom"/>
</dbReference>
<evidence type="ECO:0000313" key="4">
    <source>
        <dbReference type="Proteomes" id="UP000658131"/>
    </source>
</evidence>
<dbReference type="SUPFAM" id="SSF47240">
    <property type="entry name" value="Ferritin-like"/>
    <property type="match status" value="1"/>
</dbReference>
<dbReference type="Pfam" id="PF12902">
    <property type="entry name" value="Ferritin-like"/>
    <property type="match status" value="1"/>
</dbReference>
<dbReference type="Proteomes" id="UP000658131">
    <property type="component" value="Unassembled WGS sequence"/>
</dbReference>
<dbReference type="RefSeq" id="WP_262400630.1">
    <property type="nucleotide sequence ID" value="NZ_JACRTB010000023.1"/>
</dbReference>
<evidence type="ECO:0000313" key="3">
    <source>
        <dbReference type="EMBL" id="MBC8577163.1"/>
    </source>
</evidence>
<protein>
    <recommendedName>
        <fullName evidence="2">Iminophenyl-pyruvate dimer synthase domain-containing protein</fullName>
    </recommendedName>
</protein>
<evidence type="ECO:0000256" key="1">
    <source>
        <dbReference type="SAM" id="MobiDB-lite"/>
    </source>
</evidence>
<feature type="region of interest" description="Disordered" evidence="1">
    <location>
        <begin position="1"/>
        <end position="41"/>
    </location>
</feature>
<feature type="domain" description="Iminophenyl-pyruvate dimer synthase" evidence="2">
    <location>
        <begin position="68"/>
        <end position="129"/>
    </location>
</feature>
<evidence type="ECO:0000259" key="2">
    <source>
        <dbReference type="Pfam" id="PF12902"/>
    </source>
</evidence>
<reference evidence="3 4" key="1">
    <citation type="submission" date="2020-08" db="EMBL/GenBank/DDBJ databases">
        <title>Genome public.</title>
        <authorList>
            <person name="Liu C."/>
            <person name="Sun Q."/>
        </authorList>
    </citation>
    <scope>NUCLEOTIDE SEQUENCE [LARGE SCALE GENOMIC DNA]</scope>
    <source>
        <strain evidence="3 4">BX1</strain>
    </source>
</reference>
<dbReference type="InterPro" id="IPR009078">
    <property type="entry name" value="Ferritin-like_SF"/>
</dbReference>
<organism evidence="3 4">
    <name type="scientific">Yanshouia hominis</name>
    <dbReference type="NCBI Taxonomy" id="2763673"/>
    <lineage>
        <taxon>Bacteria</taxon>
        <taxon>Bacillati</taxon>
        <taxon>Bacillota</taxon>
        <taxon>Clostridia</taxon>
        <taxon>Eubacteriales</taxon>
        <taxon>Oscillospiraceae</taxon>
        <taxon>Yanshouia</taxon>
    </lineage>
</organism>
<keyword evidence="4" id="KW-1185">Reference proteome</keyword>
<accession>A0ABR7NL85</accession>
<comment type="caution">
    <text evidence="3">The sequence shown here is derived from an EMBL/GenBank/DDBJ whole genome shotgun (WGS) entry which is preliminary data.</text>
</comment>
<dbReference type="Gene3D" id="1.20.1260.10">
    <property type="match status" value="1"/>
</dbReference>
<name>A0ABR7NL85_9FIRM</name>
<gene>
    <name evidence="3" type="ORF">H8717_12190</name>
</gene>